<proteinExistence type="predicted"/>
<reference evidence="3 4" key="1">
    <citation type="submission" date="2019-10" db="EMBL/GenBank/DDBJ databases">
        <title>Sequencing and Assembly of Multiple Reported Metal-Biooxidizing Members of the Extremely Thermoacidophilic Archaeal Family Sulfolobaceae.</title>
        <authorList>
            <person name="Counts J.A."/>
            <person name="Kelly R.M."/>
        </authorList>
    </citation>
    <scope>NUCLEOTIDE SEQUENCE [LARGE SCALE GENOMIC DNA]</scope>
    <source>
        <strain evidence="3 4">DSM 6482</strain>
    </source>
</reference>
<dbReference type="InterPro" id="IPR018391">
    <property type="entry name" value="PQQ_b-propeller_rpt"/>
</dbReference>
<dbReference type="PANTHER" id="PTHR34512:SF30">
    <property type="entry name" value="OUTER MEMBRANE PROTEIN ASSEMBLY FACTOR BAMB"/>
    <property type="match status" value="1"/>
</dbReference>
<evidence type="ECO:0000313" key="4">
    <source>
        <dbReference type="Proteomes" id="UP000470772"/>
    </source>
</evidence>
<dbReference type="Gene3D" id="2.40.10.480">
    <property type="match status" value="2"/>
</dbReference>
<dbReference type="SMART" id="SM00564">
    <property type="entry name" value="PQQ"/>
    <property type="match status" value="3"/>
</dbReference>
<keyword evidence="4" id="KW-1185">Reference proteome</keyword>
<dbReference type="EMBL" id="WGGD01000005">
    <property type="protein sequence ID" value="MUN28993.1"/>
    <property type="molecule type" value="Genomic_DNA"/>
</dbReference>
<dbReference type="Proteomes" id="UP000470772">
    <property type="component" value="Unassembled WGS sequence"/>
</dbReference>
<name>A0A6A9QT94_SULME</name>
<dbReference type="SUPFAM" id="SSF50998">
    <property type="entry name" value="Quinoprotein alcohol dehydrogenase-like"/>
    <property type="match status" value="2"/>
</dbReference>
<evidence type="ECO:0000259" key="2">
    <source>
        <dbReference type="Pfam" id="PF13360"/>
    </source>
</evidence>
<evidence type="ECO:0000256" key="1">
    <source>
        <dbReference type="SAM" id="Phobius"/>
    </source>
</evidence>
<dbReference type="Gene3D" id="2.130.10.10">
    <property type="entry name" value="YVTN repeat-like/Quinoprotein amine dehydrogenase"/>
    <property type="match status" value="1"/>
</dbReference>
<dbReference type="RefSeq" id="WP_156016556.1">
    <property type="nucleotide sequence ID" value="NZ_WGGD01000005.1"/>
</dbReference>
<dbReference type="InterPro" id="IPR015943">
    <property type="entry name" value="WD40/YVTN_repeat-like_dom_sf"/>
</dbReference>
<protein>
    <submittedName>
        <fullName evidence="3">PQQ-binding-like beta-propeller repeat protein</fullName>
    </submittedName>
</protein>
<keyword evidence="1" id="KW-1133">Transmembrane helix</keyword>
<keyword evidence="1" id="KW-0812">Transmembrane</keyword>
<feature type="transmembrane region" description="Helical" evidence="1">
    <location>
        <begin position="7"/>
        <end position="27"/>
    </location>
</feature>
<dbReference type="PANTHER" id="PTHR34512">
    <property type="entry name" value="CELL SURFACE PROTEIN"/>
    <property type="match status" value="1"/>
</dbReference>
<keyword evidence="1" id="KW-0472">Membrane</keyword>
<organism evidence="3 4">
    <name type="scientific">Sulfuracidifex metallicus DSM 6482 = JCM 9184</name>
    <dbReference type="NCBI Taxonomy" id="523847"/>
    <lineage>
        <taxon>Archaea</taxon>
        <taxon>Thermoproteota</taxon>
        <taxon>Thermoprotei</taxon>
        <taxon>Sulfolobales</taxon>
        <taxon>Sulfolobaceae</taxon>
        <taxon>Sulfuracidifex</taxon>
    </lineage>
</organism>
<sequence length="527" mass="56736">MDKRIATVLIVGLVIGLLIGGTVGFFFSHSSPSSEITSSSEYSSSESQVTPTTLHQQENETFNVYMDGILFTDYLYPSNIPSSSDPSSFNMYGMTSNRDPVISGNLNVSWLTPLMGNFEQNMTLWNEINQKLGKSFGAAYRQATGIAVGPTEANNIVYVSSDAGWVYGVNEFTGKIIFMLYTPGTLSMWEPVVYNGIGIVGLGSAMFDYQQGALNGFGGGHRGQYTGINGLLAFNATTGKPLWLDLTRSQAMPTGVVENGTVYWDDGDGVIHATNVTNGKTLWTYEYDGSGNMASLDYYHGIVIAGFSQAYPTNVSALVGVYASNGSLAWMIKLPYATTSAVGDAVMAVYNGYLVDGFLGFAKGSMPLLKDINSRQVLLVANATTGKIIWIENVTNGTVHPGDTNNGYNPEIVNGVIYEPTIEGKVIAYNLTTGNILWESPKLSNGVLQAAPTYYNGYLLVPAGTSIAVLNSTNGNVINVFHTQFIMRQQMMVVGNTVIEASGTNYLFAVPFYNLLHDSSISDIGMS</sequence>
<dbReference type="AlphaFoldDB" id="A0A6A9QT94"/>
<dbReference type="InterPro" id="IPR011047">
    <property type="entry name" value="Quinoprotein_ADH-like_sf"/>
</dbReference>
<evidence type="ECO:0000313" key="3">
    <source>
        <dbReference type="EMBL" id="MUN28993.1"/>
    </source>
</evidence>
<gene>
    <name evidence="3" type="ORF">GC250_05980</name>
</gene>
<feature type="domain" description="Pyrrolo-quinoline quinone repeat" evidence="2">
    <location>
        <begin position="218"/>
        <end position="341"/>
    </location>
</feature>
<comment type="caution">
    <text evidence="3">The sequence shown here is derived from an EMBL/GenBank/DDBJ whole genome shotgun (WGS) entry which is preliminary data.</text>
</comment>
<dbReference type="Pfam" id="PF13360">
    <property type="entry name" value="PQQ_2"/>
    <property type="match status" value="2"/>
</dbReference>
<accession>A0A6A9QT94</accession>
<dbReference type="InterPro" id="IPR002372">
    <property type="entry name" value="PQQ_rpt_dom"/>
</dbReference>
<feature type="domain" description="Pyrrolo-quinoline quinone repeat" evidence="2">
    <location>
        <begin position="378"/>
        <end position="478"/>
    </location>
</feature>